<dbReference type="AlphaFoldDB" id="A0A6L3Y9Q6"/>
<evidence type="ECO:0000313" key="1">
    <source>
        <dbReference type="EMBL" id="KAB2680024.1"/>
    </source>
</evidence>
<dbReference type="RefSeq" id="WP_151652910.1">
    <property type="nucleotide sequence ID" value="NZ_WBVX01000029.1"/>
</dbReference>
<reference evidence="1 2" key="1">
    <citation type="submission" date="2019-09" db="EMBL/GenBank/DDBJ databases">
        <title>Taxonomic organization of the family Brucellaceae based on a phylogenomic approach.</title>
        <authorList>
            <person name="Leclercq S."/>
            <person name="Cloeckaert A."/>
            <person name="Zygmunt M.S."/>
        </authorList>
    </citation>
    <scope>NUCLEOTIDE SEQUENCE [LARGE SCALE GENOMIC DNA]</scope>
    <source>
        <strain evidence="1 2">WS1830</strain>
    </source>
</reference>
<sequence length="177" mass="21131">MQPTLTIELDEKIAREAVNGILHQLSYTRNQLYNGVRVRLKRATKTFDINILHFDTTAITMVMRSYDALEDMLRDYYAVDNQADKKDILDDIADRLSCTLTFRTYAEFKSWFIKRADYREIHQSLVKDKRLTNEFRSMYANAIVILTWMLLPRWVRSEARYNRKWTYLTDIVPFGQN</sequence>
<accession>A0A6L3Y9Q6</accession>
<dbReference type="Proteomes" id="UP000481643">
    <property type="component" value="Unassembled WGS sequence"/>
</dbReference>
<organism evidence="1 2">
    <name type="scientific">Brucella tritici</name>
    <dbReference type="NCBI Taxonomy" id="94626"/>
    <lineage>
        <taxon>Bacteria</taxon>
        <taxon>Pseudomonadati</taxon>
        <taxon>Pseudomonadota</taxon>
        <taxon>Alphaproteobacteria</taxon>
        <taxon>Hyphomicrobiales</taxon>
        <taxon>Brucellaceae</taxon>
        <taxon>Brucella/Ochrobactrum group</taxon>
        <taxon>Brucella</taxon>
    </lineage>
</organism>
<name>A0A6L3Y9Q6_9HYPH</name>
<proteinExistence type="predicted"/>
<dbReference type="EMBL" id="WBVX01000029">
    <property type="protein sequence ID" value="KAB2680024.1"/>
    <property type="molecule type" value="Genomic_DNA"/>
</dbReference>
<evidence type="ECO:0000313" key="2">
    <source>
        <dbReference type="Proteomes" id="UP000481643"/>
    </source>
</evidence>
<protein>
    <submittedName>
        <fullName evidence="1">Uncharacterized protein</fullName>
    </submittedName>
</protein>
<comment type="caution">
    <text evidence="1">The sequence shown here is derived from an EMBL/GenBank/DDBJ whole genome shotgun (WGS) entry which is preliminary data.</text>
</comment>
<gene>
    <name evidence="1" type="ORF">F9L08_21745</name>
</gene>